<gene>
    <name evidence="4" type="ORF">I7I52_09315</name>
</gene>
<accession>A0A8H8D452</accession>
<evidence type="ECO:0000256" key="2">
    <source>
        <dbReference type="ARBA" id="ARBA00022857"/>
    </source>
</evidence>
<dbReference type="EMBL" id="JAEVHI010000002">
    <property type="protein sequence ID" value="KAG5299118.1"/>
    <property type="molecule type" value="Genomic_DNA"/>
</dbReference>
<keyword evidence="2" id="KW-0521">NADP</keyword>
<dbReference type="PANTHER" id="PTHR44229:SF4">
    <property type="entry name" value="15-HYDROXYPROSTAGLANDIN DEHYDROGENASE [NAD(+)]"/>
    <property type="match status" value="1"/>
</dbReference>
<protein>
    <submittedName>
        <fullName evidence="4">NAD-dependent 15-hydroxyprostaglandin dehydrogenase</fullName>
    </submittedName>
</protein>
<evidence type="ECO:0000256" key="3">
    <source>
        <dbReference type="ARBA" id="ARBA00023002"/>
    </source>
</evidence>
<dbReference type="Gene3D" id="3.40.50.720">
    <property type="entry name" value="NAD(P)-binding Rossmann-like Domain"/>
    <property type="match status" value="1"/>
</dbReference>
<dbReference type="GO" id="GO:0016616">
    <property type="term" value="F:oxidoreductase activity, acting on the CH-OH group of donors, NAD or NADP as acceptor"/>
    <property type="evidence" value="ECO:0007669"/>
    <property type="project" value="TreeGrafter"/>
</dbReference>
<proteinExistence type="inferred from homology"/>
<dbReference type="PRINTS" id="PR00081">
    <property type="entry name" value="GDHRDH"/>
</dbReference>
<dbReference type="SUPFAM" id="SSF51735">
    <property type="entry name" value="NAD(P)-binding Rossmann-fold domains"/>
    <property type="match status" value="1"/>
</dbReference>
<dbReference type="InterPro" id="IPR002347">
    <property type="entry name" value="SDR_fam"/>
</dbReference>
<dbReference type="PANTHER" id="PTHR44229">
    <property type="entry name" value="15-HYDROXYPROSTAGLANDIN DEHYDROGENASE [NAD(+)]"/>
    <property type="match status" value="1"/>
</dbReference>
<dbReference type="Pfam" id="PF00106">
    <property type="entry name" value="adh_short"/>
    <property type="match status" value="1"/>
</dbReference>
<dbReference type="InterPro" id="IPR036291">
    <property type="entry name" value="NAD(P)-bd_dom_sf"/>
</dbReference>
<dbReference type="PROSITE" id="PS00061">
    <property type="entry name" value="ADH_SHORT"/>
    <property type="match status" value="1"/>
</dbReference>
<dbReference type="InterPro" id="IPR020904">
    <property type="entry name" value="Sc_DH/Rdtase_CS"/>
</dbReference>
<evidence type="ECO:0000313" key="4">
    <source>
        <dbReference type="EMBL" id="KAG5299118.1"/>
    </source>
</evidence>
<comment type="similarity">
    <text evidence="1">Belongs to the short-chain dehydrogenases/reductases (SDR) family.</text>
</comment>
<dbReference type="VEuPathDB" id="FungiDB:I7I52_09315"/>
<evidence type="ECO:0000256" key="1">
    <source>
        <dbReference type="ARBA" id="ARBA00006484"/>
    </source>
</evidence>
<dbReference type="AlphaFoldDB" id="A0A8H8D452"/>
<keyword evidence="3" id="KW-0560">Oxidoreductase</keyword>
<sequence>MLGEFPLKDKIVAITGGGSGIGLAFVKYALSLDARVLIGDLSLTTDAEKLIAQQNKDSDKRNGSGGGGGGDAVCHSVSVAFIPCDVAKWDQLQNLIDKAKEVFGDVPDVYVPCAGIFEPPRSNFWLDREQEEDRYATLDINVTHPIKFTRMAMRALLGHKKKGVVLLISSIAGLDGVYGKPLYAAAKHAIVGFVRSMSVAEQQFGIKVVGICPGIVDTPIWNDEGELLSCYQPDRAQMLRPELIAASMMKLIQKGEYTGGTVYLETGEVSKVVYKGFENDPGNITAIETLPGVRLVGKQMRKQMEML</sequence>
<dbReference type="GO" id="GO:0005737">
    <property type="term" value="C:cytoplasm"/>
    <property type="evidence" value="ECO:0007669"/>
    <property type="project" value="TreeGrafter"/>
</dbReference>
<evidence type="ECO:0000313" key="5">
    <source>
        <dbReference type="Proteomes" id="UP000670092"/>
    </source>
</evidence>
<name>A0A8H8D452_AJECA</name>
<comment type="caution">
    <text evidence="4">The sequence shown here is derived from an EMBL/GenBank/DDBJ whole genome shotgun (WGS) entry which is preliminary data.</text>
</comment>
<dbReference type="OrthoDB" id="37659at2759"/>
<dbReference type="Proteomes" id="UP000670092">
    <property type="component" value="Unassembled WGS sequence"/>
</dbReference>
<organism evidence="4 5">
    <name type="scientific">Ajellomyces capsulatus</name>
    <name type="common">Darling's disease fungus</name>
    <name type="synonym">Histoplasma capsulatum</name>
    <dbReference type="NCBI Taxonomy" id="5037"/>
    <lineage>
        <taxon>Eukaryota</taxon>
        <taxon>Fungi</taxon>
        <taxon>Dikarya</taxon>
        <taxon>Ascomycota</taxon>
        <taxon>Pezizomycotina</taxon>
        <taxon>Eurotiomycetes</taxon>
        <taxon>Eurotiomycetidae</taxon>
        <taxon>Onygenales</taxon>
        <taxon>Ajellomycetaceae</taxon>
        <taxon>Histoplasma</taxon>
    </lineage>
</organism>
<reference evidence="4 5" key="1">
    <citation type="submission" date="2021-01" db="EMBL/GenBank/DDBJ databases">
        <title>Chromosome-level genome assembly of a human fungal pathogen reveals clustering of transcriptionally co-regulated genes.</title>
        <authorList>
            <person name="Voorhies M."/>
            <person name="Cohen S."/>
            <person name="Shea T.P."/>
            <person name="Petrus S."/>
            <person name="Munoz J.F."/>
            <person name="Poplawski S."/>
            <person name="Goldman W.E."/>
            <person name="Michael T."/>
            <person name="Cuomo C.A."/>
            <person name="Sil A."/>
            <person name="Beyhan S."/>
        </authorList>
    </citation>
    <scope>NUCLEOTIDE SEQUENCE [LARGE SCALE GENOMIC DNA]</scope>
    <source>
        <strain evidence="4 5">G184AR</strain>
    </source>
</reference>